<sequence length="126" mass="13082">MAIGLGGVVACGLSIHAETSSPRTAEATGSIVDVNHYPVVQFATRDGNIVRFTNFTQASPWHAGDAVTVLYDPADPQDAAIGGFAGRWFIATLEGTLGGLFLLLGLLFAVTGRSAPAAQEAAPKRR</sequence>
<keyword evidence="4" id="KW-1185">Reference proteome</keyword>
<keyword evidence="1" id="KW-0472">Membrane</keyword>
<comment type="caution">
    <text evidence="3">The sequence shown here is derived from an EMBL/GenBank/DDBJ whole genome shotgun (WGS) entry which is preliminary data.</text>
</comment>
<reference evidence="3 4" key="1">
    <citation type="submission" date="2023-07" db="EMBL/GenBank/DDBJ databases">
        <title>Genomic Encyclopedia of Type Strains, Phase IV (KMG-IV): sequencing the most valuable type-strain genomes for metagenomic binning, comparative biology and taxonomic classification.</title>
        <authorList>
            <person name="Goeker M."/>
        </authorList>
    </citation>
    <scope>NUCLEOTIDE SEQUENCE [LARGE SCALE GENOMIC DNA]</scope>
    <source>
        <strain evidence="3 4">DSM 5896</strain>
    </source>
</reference>
<dbReference type="InterPro" id="IPR021994">
    <property type="entry name" value="DUF3592"/>
</dbReference>
<dbReference type="Proteomes" id="UP001237448">
    <property type="component" value="Unassembled WGS sequence"/>
</dbReference>
<keyword evidence="1" id="KW-1133">Transmembrane helix</keyword>
<evidence type="ECO:0000313" key="3">
    <source>
        <dbReference type="EMBL" id="MDQ0395061.1"/>
    </source>
</evidence>
<accession>A0ABU0FKL2</accession>
<feature type="domain" description="DUF3592" evidence="2">
    <location>
        <begin position="23"/>
        <end position="83"/>
    </location>
</feature>
<dbReference type="Pfam" id="PF12158">
    <property type="entry name" value="DUF3592"/>
    <property type="match status" value="1"/>
</dbReference>
<name>A0ABU0FKL2_9HYPH</name>
<evidence type="ECO:0000259" key="2">
    <source>
        <dbReference type="Pfam" id="PF12158"/>
    </source>
</evidence>
<evidence type="ECO:0000256" key="1">
    <source>
        <dbReference type="SAM" id="Phobius"/>
    </source>
</evidence>
<protein>
    <recommendedName>
        <fullName evidence="2">DUF3592 domain-containing protein</fullName>
    </recommendedName>
</protein>
<proteinExistence type="predicted"/>
<organism evidence="3 4">
    <name type="scientific">Labrys monachus</name>
    <dbReference type="NCBI Taxonomy" id="217067"/>
    <lineage>
        <taxon>Bacteria</taxon>
        <taxon>Pseudomonadati</taxon>
        <taxon>Pseudomonadota</taxon>
        <taxon>Alphaproteobacteria</taxon>
        <taxon>Hyphomicrobiales</taxon>
        <taxon>Xanthobacteraceae</taxon>
        <taxon>Labrys</taxon>
    </lineage>
</organism>
<evidence type="ECO:0000313" key="4">
    <source>
        <dbReference type="Proteomes" id="UP001237448"/>
    </source>
</evidence>
<keyword evidence="1" id="KW-0812">Transmembrane</keyword>
<dbReference type="EMBL" id="JAUSVK010000001">
    <property type="protein sequence ID" value="MDQ0395061.1"/>
    <property type="molecule type" value="Genomic_DNA"/>
</dbReference>
<feature type="transmembrane region" description="Helical" evidence="1">
    <location>
        <begin position="88"/>
        <end position="110"/>
    </location>
</feature>
<gene>
    <name evidence="3" type="ORF">J3R73_004853</name>
</gene>